<sequence length="194" mass="20811">MVIKTSLDVENLPKRKSSEGVASFRLRSDAPPVRSRLLGGWSHLRTASSGVGVNLCLPWCSDSFPVTKTCFSEHGGACCAVKRLVGLVSFWRCLVVNEAVCGAGVMALLVALALAHASVCSRHPSDLCVAVRWMYTVPVECNGDGNLRRKPLNDGIVGPRLLLVPPVVSSSVPGFGARPWILCVGPLWSFSRKL</sequence>
<evidence type="ECO:0000313" key="1">
    <source>
        <dbReference type="EMBL" id="KAF3547650.1"/>
    </source>
</evidence>
<dbReference type="Proteomes" id="UP000266723">
    <property type="component" value="Unassembled WGS sequence"/>
</dbReference>
<gene>
    <name evidence="1" type="ORF">DY000_02009284</name>
</gene>
<reference evidence="1 2" key="1">
    <citation type="journal article" date="2020" name="BMC Genomics">
        <title>Intraspecific diversification of the crop wild relative Brassica cretica Lam. using demographic model selection.</title>
        <authorList>
            <person name="Kioukis A."/>
            <person name="Michalopoulou V.A."/>
            <person name="Briers L."/>
            <person name="Pirintsos S."/>
            <person name="Studholme D.J."/>
            <person name="Pavlidis P."/>
            <person name="Sarris P.F."/>
        </authorList>
    </citation>
    <scope>NUCLEOTIDE SEQUENCE [LARGE SCALE GENOMIC DNA]</scope>
    <source>
        <strain evidence="2">cv. PFS-1207/04</strain>
    </source>
</reference>
<dbReference type="EMBL" id="QGKV02000832">
    <property type="protein sequence ID" value="KAF3547650.1"/>
    <property type="molecule type" value="Genomic_DNA"/>
</dbReference>
<name>A0ABQ7C7E4_BRACR</name>
<keyword evidence="2" id="KW-1185">Reference proteome</keyword>
<proteinExistence type="predicted"/>
<evidence type="ECO:0000313" key="2">
    <source>
        <dbReference type="Proteomes" id="UP000266723"/>
    </source>
</evidence>
<accession>A0ABQ7C7E4</accession>
<organism evidence="1 2">
    <name type="scientific">Brassica cretica</name>
    <name type="common">Mustard</name>
    <dbReference type="NCBI Taxonomy" id="69181"/>
    <lineage>
        <taxon>Eukaryota</taxon>
        <taxon>Viridiplantae</taxon>
        <taxon>Streptophyta</taxon>
        <taxon>Embryophyta</taxon>
        <taxon>Tracheophyta</taxon>
        <taxon>Spermatophyta</taxon>
        <taxon>Magnoliopsida</taxon>
        <taxon>eudicotyledons</taxon>
        <taxon>Gunneridae</taxon>
        <taxon>Pentapetalae</taxon>
        <taxon>rosids</taxon>
        <taxon>malvids</taxon>
        <taxon>Brassicales</taxon>
        <taxon>Brassicaceae</taxon>
        <taxon>Brassiceae</taxon>
        <taxon>Brassica</taxon>
    </lineage>
</organism>
<comment type="caution">
    <text evidence="1">The sequence shown here is derived from an EMBL/GenBank/DDBJ whole genome shotgun (WGS) entry which is preliminary data.</text>
</comment>
<protein>
    <submittedName>
        <fullName evidence="1">Uncharacterized protein</fullName>
    </submittedName>
</protein>